<evidence type="ECO:0000259" key="1">
    <source>
        <dbReference type="Pfam" id="PF13649"/>
    </source>
</evidence>
<dbReference type="GO" id="GO:0008168">
    <property type="term" value="F:methyltransferase activity"/>
    <property type="evidence" value="ECO:0007669"/>
    <property type="project" value="UniProtKB-KW"/>
</dbReference>
<dbReference type="GO" id="GO:0032259">
    <property type="term" value="P:methylation"/>
    <property type="evidence" value="ECO:0007669"/>
    <property type="project" value="UniProtKB-KW"/>
</dbReference>
<dbReference type="CDD" id="cd02440">
    <property type="entry name" value="AdoMet_MTases"/>
    <property type="match status" value="1"/>
</dbReference>
<dbReference type="InterPro" id="IPR029063">
    <property type="entry name" value="SAM-dependent_MTases_sf"/>
</dbReference>
<evidence type="ECO:0000313" key="5">
    <source>
        <dbReference type="Proteomes" id="UP000272492"/>
    </source>
</evidence>
<name>A0A1J9TY23_9BACI</name>
<keyword evidence="5" id="KW-1185">Reference proteome</keyword>
<keyword evidence="3" id="KW-0489">Methyltransferase</keyword>
<dbReference type="Proteomes" id="UP000181873">
    <property type="component" value="Unassembled WGS sequence"/>
</dbReference>
<dbReference type="AlphaFoldDB" id="A0A1J9TY23"/>
<dbReference type="SUPFAM" id="SSF53335">
    <property type="entry name" value="S-adenosyl-L-methionine-dependent methyltransferases"/>
    <property type="match status" value="1"/>
</dbReference>
<dbReference type="RefSeq" id="WP_042511234.1">
    <property type="nucleotide sequence ID" value="NZ_CBCSIO010000032.1"/>
</dbReference>
<proteinExistence type="predicted"/>
<feature type="domain" description="Methyltransferase" evidence="1">
    <location>
        <begin position="50"/>
        <end position="130"/>
    </location>
</feature>
<reference evidence="3 4" key="1">
    <citation type="submission" date="2016-06" db="EMBL/GenBank/DDBJ databases">
        <title>First insights into the genetic diversity and population structure of in the Bacillus cereus group bacteria from diverse marine environments.</title>
        <authorList>
            <person name="Liu Y."/>
            <person name="Lai Q."/>
            <person name="Shao Z."/>
        </authorList>
    </citation>
    <scope>NUCLEOTIDE SEQUENCE [LARGE SCALE GENOMIC DNA]</scope>
    <source>
        <strain evidence="3 4">N35-10-2</strain>
    </source>
</reference>
<dbReference type="PANTHER" id="PTHR43460:SF1">
    <property type="entry name" value="METHYLTRANSFERASE TYPE 11 DOMAIN-CONTAINING PROTEIN"/>
    <property type="match status" value="1"/>
</dbReference>
<accession>A0A1J9TY23</accession>
<protein>
    <submittedName>
        <fullName evidence="2 3">SAM-dependent methyltransferase</fullName>
    </submittedName>
</protein>
<sequence>MNELEYKNFYDTVGRLNGWDFSKVKCETVGDSWDFYGEVKERCKPSHILLDVGTGGGENVLNIASAAKLLVGIDNSNGMIEKAHSNLRKSDIQNVEFLQMDSEALMFPHEHFNIASSCHAPFIASELAKVMKQGAFFLTQQVSEHDKLNLKEAFGRGQCFGERDGTLKEKYMRELISTGFEVVQVREYDVTNYYSTTEDLIFLLKHTPIIPNFGEEEEDFNILQKFIKANSYEKGIRTNSKRFMIIAVKI</sequence>
<dbReference type="Pfam" id="PF13649">
    <property type="entry name" value="Methyltransf_25"/>
    <property type="match status" value="1"/>
</dbReference>
<keyword evidence="3" id="KW-0808">Transferase</keyword>
<dbReference type="PANTHER" id="PTHR43460">
    <property type="entry name" value="METHYLTRANSFERASE"/>
    <property type="match status" value="1"/>
</dbReference>
<evidence type="ECO:0000313" key="3">
    <source>
        <dbReference type="EMBL" id="OJD71328.1"/>
    </source>
</evidence>
<dbReference type="Proteomes" id="UP000272492">
    <property type="component" value="Chromosome"/>
</dbReference>
<dbReference type="EMBL" id="MAOE01000001">
    <property type="protein sequence ID" value="OJD71328.1"/>
    <property type="molecule type" value="Genomic_DNA"/>
</dbReference>
<dbReference type="InterPro" id="IPR041698">
    <property type="entry name" value="Methyltransf_25"/>
</dbReference>
<organism evidence="3 4">
    <name type="scientific">Bacillus albus</name>
    <dbReference type="NCBI Taxonomy" id="2026189"/>
    <lineage>
        <taxon>Bacteria</taxon>
        <taxon>Bacillati</taxon>
        <taxon>Bacillota</taxon>
        <taxon>Bacilli</taxon>
        <taxon>Bacillales</taxon>
        <taxon>Bacillaceae</taxon>
        <taxon>Bacillus</taxon>
        <taxon>Bacillus cereus group</taxon>
    </lineage>
</organism>
<dbReference type="EMBL" id="CP034548">
    <property type="protein sequence ID" value="AZQ47683.1"/>
    <property type="molecule type" value="Genomic_DNA"/>
</dbReference>
<dbReference type="InterPro" id="IPR052939">
    <property type="entry name" value="23S_rRNA_MeTrnsfrase_RlmA"/>
</dbReference>
<dbReference type="Gene3D" id="3.40.50.150">
    <property type="entry name" value="Vaccinia Virus protein VP39"/>
    <property type="match status" value="1"/>
</dbReference>
<reference evidence="2 5" key="2">
    <citation type="submission" date="2018-12" db="EMBL/GenBank/DDBJ databases">
        <authorList>
            <person name="Wang H."/>
            <person name="Peng S."/>
            <person name="Yu X."/>
            <person name="Li X."/>
        </authorList>
    </citation>
    <scope>NUCLEOTIDE SEQUENCE [LARGE SCALE GENOMIC DNA]</scope>
    <source>
        <strain evidence="2 5">PFYN01</strain>
    </source>
</reference>
<gene>
    <name evidence="3" type="ORF">BAU25_00470</name>
    <name evidence="2" type="ORF">EJW27_14940</name>
</gene>
<evidence type="ECO:0000313" key="4">
    <source>
        <dbReference type="Proteomes" id="UP000181873"/>
    </source>
</evidence>
<evidence type="ECO:0000313" key="2">
    <source>
        <dbReference type="EMBL" id="AZQ47683.1"/>
    </source>
</evidence>